<dbReference type="AlphaFoldDB" id="A0A1B6KWW3"/>
<evidence type="ECO:0000256" key="1">
    <source>
        <dbReference type="SAM" id="MobiDB-lite"/>
    </source>
</evidence>
<feature type="compositionally biased region" description="Basic and acidic residues" evidence="1">
    <location>
        <begin position="186"/>
        <end position="212"/>
    </location>
</feature>
<name>A0A1B6KWW3_9HEMI</name>
<protein>
    <submittedName>
        <fullName evidence="2">Uncharacterized protein</fullName>
    </submittedName>
</protein>
<sequence length="247" mass="27703">MCLGGDLLVSLTSTFDAKLRSLLSSGAATNATTECLPSPSPSNPLFSDPSLHKASDKEGKEEESKEECCNEKDKSNSTNLVTQNEKLKDVDGESRTVRLNRSESMNRDERSIFRSESLKGEAGKLRRSESLNKEKLKRSDSLTKNEKTESNLNKRRQLEAGRWLKRKTGSAVDRSIKRRHTVGGTKDFDKTNWLDNRQREAEEEGKKERRTSSPDLSSSRLAAIVVLRPHSFAEPERLCGIPLESHV</sequence>
<feature type="compositionally biased region" description="Basic and acidic residues" evidence="1">
    <location>
        <begin position="85"/>
        <end position="149"/>
    </location>
</feature>
<accession>A0A1B6KWW3</accession>
<feature type="compositionally biased region" description="Basic and acidic residues" evidence="1">
    <location>
        <begin position="50"/>
        <end position="75"/>
    </location>
</feature>
<organism evidence="2">
    <name type="scientific">Graphocephala atropunctata</name>
    <dbReference type="NCBI Taxonomy" id="36148"/>
    <lineage>
        <taxon>Eukaryota</taxon>
        <taxon>Metazoa</taxon>
        <taxon>Ecdysozoa</taxon>
        <taxon>Arthropoda</taxon>
        <taxon>Hexapoda</taxon>
        <taxon>Insecta</taxon>
        <taxon>Pterygota</taxon>
        <taxon>Neoptera</taxon>
        <taxon>Paraneoptera</taxon>
        <taxon>Hemiptera</taxon>
        <taxon>Auchenorrhyncha</taxon>
        <taxon>Membracoidea</taxon>
        <taxon>Cicadellidae</taxon>
        <taxon>Cicadellinae</taxon>
        <taxon>Cicadellini</taxon>
        <taxon>Graphocephala</taxon>
    </lineage>
</organism>
<reference evidence="2" key="1">
    <citation type="submission" date="2015-11" db="EMBL/GenBank/DDBJ databases">
        <title>De novo transcriptome assembly of four potential Pierce s Disease insect vectors from Arizona vineyards.</title>
        <authorList>
            <person name="Tassone E.E."/>
        </authorList>
    </citation>
    <scope>NUCLEOTIDE SEQUENCE</scope>
</reference>
<evidence type="ECO:0000313" key="2">
    <source>
        <dbReference type="EMBL" id="JAT15724.1"/>
    </source>
</evidence>
<gene>
    <name evidence="2" type="ORF">g.47805</name>
</gene>
<feature type="region of interest" description="Disordered" evidence="1">
    <location>
        <begin position="31"/>
        <end position="220"/>
    </location>
</feature>
<proteinExistence type="predicted"/>
<dbReference type="EMBL" id="GEBQ01024253">
    <property type="protein sequence ID" value="JAT15724.1"/>
    <property type="molecule type" value="Transcribed_RNA"/>
</dbReference>